<dbReference type="AlphaFoldDB" id="A0A0P1AKU6"/>
<evidence type="ECO:0000313" key="1">
    <source>
        <dbReference type="EMBL" id="CEG41898.1"/>
    </source>
</evidence>
<dbReference type="EMBL" id="CCYD01000610">
    <property type="protein sequence ID" value="CEG41898.1"/>
    <property type="molecule type" value="Genomic_DNA"/>
</dbReference>
<accession>A0A0P1AKU6</accession>
<sequence>MESVKVANIADTHIALKGLLLKSHGQRNKAELAPRGALYEEFRAVAAIIDSFHPPDLFQERSEFCMKCAINVSCCVGRLGMGDRNSLSYQRR</sequence>
<dbReference type="RefSeq" id="XP_024578267.1">
    <property type="nucleotide sequence ID" value="XM_024727718.1"/>
</dbReference>
<dbReference type="Proteomes" id="UP000054928">
    <property type="component" value="Unassembled WGS sequence"/>
</dbReference>
<dbReference type="GeneID" id="36407267"/>
<keyword evidence="2" id="KW-1185">Reference proteome</keyword>
<organism evidence="1 2">
    <name type="scientific">Plasmopara halstedii</name>
    <name type="common">Downy mildew of sunflower</name>
    <dbReference type="NCBI Taxonomy" id="4781"/>
    <lineage>
        <taxon>Eukaryota</taxon>
        <taxon>Sar</taxon>
        <taxon>Stramenopiles</taxon>
        <taxon>Oomycota</taxon>
        <taxon>Peronosporomycetes</taxon>
        <taxon>Peronosporales</taxon>
        <taxon>Peronosporaceae</taxon>
        <taxon>Plasmopara</taxon>
    </lineage>
</organism>
<reference evidence="2" key="1">
    <citation type="submission" date="2014-09" db="EMBL/GenBank/DDBJ databases">
        <authorList>
            <person name="Sharma Rahul"/>
            <person name="Thines Marco"/>
        </authorList>
    </citation>
    <scope>NUCLEOTIDE SEQUENCE [LARGE SCALE GENOMIC DNA]</scope>
</reference>
<proteinExistence type="predicted"/>
<protein>
    <submittedName>
        <fullName evidence="1">Uncharacterized protein</fullName>
    </submittedName>
</protein>
<evidence type="ECO:0000313" key="2">
    <source>
        <dbReference type="Proteomes" id="UP000054928"/>
    </source>
</evidence>
<name>A0A0P1AKU6_PLAHL</name>